<comment type="caution">
    <text evidence="3">The sequence shown here is derived from an EMBL/GenBank/DDBJ whole genome shotgun (WGS) entry which is preliminary data.</text>
</comment>
<organism evidence="3 4">
    <name type="scientific">Nocardioides massiliensis</name>
    <dbReference type="NCBI Taxonomy" id="1325935"/>
    <lineage>
        <taxon>Bacteria</taxon>
        <taxon>Bacillati</taxon>
        <taxon>Actinomycetota</taxon>
        <taxon>Actinomycetes</taxon>
        <taxon>Propionibacteriales</taxon>
        <taxon>Nocardioidaceae</taxon>
        <taxon>Nocardioides</taxon>
    </lineage>
</organism>
<evidence type="ECO:0000313" key="3">
    <source>
        <dbReference type="EMBL" id="MDP9821728.1"/>
    </source>
</evidence>
<sequence length="522" mass="55273">MSRPVRLTIPLALATLLVTLLATLLVATPVPSVAAPVEELAHHDPQRTCAASAGPGTTYLLGWLTRTYGGRPGGTLRDCASGGASEHKDGRALDWSLDARDARDRTAATRFLTALAAPDARGNVAALGRRMGVMYVIWDDRIYSSHRGFRAAPYVHAACPRRKGCSPTLRHRDHVHISLSRAGAAAQTSFFRARGVPRVPVLVPGTHRLDPVATAVHTVEVRPGSSVRTPFRVQRGTTYRLVAEGRYRYGAGARVADAACVWSAGRWAPQSAGLQLNGTSPWVAGPADGGADGTPDCTSARGDGVHEVLWKPRRSGPVTLTLGRGGRAASGAVRLHFVAAHLPAATAATSLGRGAPAYRPAPRPAARPGPGARRLRTETVALPARAATGVRTTRALRRGQRYRVVVTGVAERGGITYDGACVRYAGRMRPQHSLDLTRPDADHFALHVHGVAVPLRPRGTTGAGSCSATHTYVGTFRAPVRGRARVRVWDPRTAPQAAAGALSVRITAVGRIRQQQRGTSAL</sequence>
<accession>A0ABT9NMT2</accession>
<reference evidence="3 4" key="1">
    <citation type="submission" date="2023-07" db="EMBL/GenBank/DDBJ databases">
        <title>Sequencing the genomes of 1000 actinobacteria strains.</title>
        <authorList>
            <person name="Klenk H.-P."/>
        </authorList>
    </citation>
    <scope>NUCLEOTIDE SEQUENCE [LARGE SCALE GENOMIC DNA]</scope>
    <source>
        <strain evidence="3 4">GD13</strain>
    </source>
</reference>
<dbReference type="EMBL" id="JAUSQM010000001">
    <property type="protein sequence ID" value="MDP9821728.1"/>
    <property type="molecule type" value="Genomic_DNA"/>
</dbReference>
<dbReference type="Pfam" id="PF26571">
    <property type="entry name" value="VldE"/>
    <property type="match status" value="1"/>
</dbReference>
<evidence type="ECO:0000313" key="4">
    <source>
        <dbReference type="Proteomes" id="UP001240447"/>
    </source>
</evidence>
<dbReference type="InterPro" id="IPR058593">
    <property type="entry name" value="ARB_07466-like_C"/>
</dbReference>
<protein>
    <recommendedName>
        <fullName evidence="2">ARB-07466-like C-terminal domain-containing protein</fullName>
    </recommendedName>
</protein>
<name>A0ABT9NMT2_9ACTN</name>
<dbReference type="RefSeq" id="WP_306824978.1">
    <property type="nucleotide sequence ID" value="NZ_JAUSQM010000001.1"/>
</dbReference>
<feature type="domain" description="ARB-07466-like C-terminal" evidence="2">
    <location>
        <begin position="74"/>
        <end position="147"/>
    </location>
</feature>
<proteinExistence type="predicted"/>
<keyword evidence="4" id="KW-1185">Reference proteome</keyword>
<dbReference type="Proteomes" id="UP001240447">
    <property type="component" value="Unassembled WGS sequence"/>
</dbReference>
<feature type="region of interest" description="Disordered" evidence="1">
    <location>
        <begin position="353"/>
        <end position="373"/>
    </location>
</feature>
<gene>
    <name evidence="3" type="ORF">J2S59_001537</name>
</gene>
<evidence type="ECO:0000259" key="2">
    <source>
        <dbReference type="Pfam" id="PF26571"/>
    </source>
</evidence>
<evidence type="ECO:0000256" key="1">
    <source>
        <dbReference type="SAM" id="MobiDB-lite"/>
    </source>
</evidence>